<dbReference type="SUPFAM" id="SSF52047">
    <property type="entry name" value="RNI-like"/>
    <property type="match status" value="1"/>
</dbReference>
<accession>K0TR32</accession>
<dbReference type="Proteomes" id="UP000266841">
    <property type="component" value="Unassembled WGS sequence"/>
</dbReference>
<reference evidence="1 2" key="1">
    <citation type="journal article" date="2012" name="Genome Biol.">
        <title>Genome and low-iron response of an oceanic diatom adapted to chronic iron limitation.</title>
        <authorList>
            <person name="Lommer M."/>
            <person name="Specht M."/>
            <person name="Roy A.S."/>
            <person name="Kraemer L."/>
            <person name="Andreson R."/>
            <person name="Gutowska M.A."/>
            <person name="Wolf J."/>
            <person name="Bergner S.V."/>
            <person name="Schilhabel M.B."/>
            <person name="Klostermeier U.C."/>
            <person name="Beiko R.G."/>
            <person name="Rosenstiel P."/>
            <person name="Hippler M."/>
            <person name="Laroche J."/>
        </authorList>
    </citation>
    <scope>NUCLEOTIDE SEQUENCE [LARGE SCALE GENOMIC DNA]</scope>
    <source>
        <strain evidence="1 2">CCMP1005</strain>
    </source>
</reference>
<dbReference type="InterPro" id="IPR051279">
    <property type="entry name" value="PP1-Reg/Actin-Interact_Protein"/>
</dbReference>
<evidence type="ECO:0000313" key="1">
    <source>
        <dbReference type="EMBL" id="EJK77092.1"/>
    </source>
</evidence>
<gene>
    <name evidence="1" type="ORF">THAOC_01099</name>
</gene>
<sequence length="457" mass="50687">MSSSSPIDYDALEATADIEEMTENEFNQCTLQSLKNDKLPDLWLSPEWNEHGDYVLEGSTEELGWLGHFVKKSTRLERFGLYGSEVFKECSKQSVDLFLDDLGECNHIKKMNFSYTILEGIIYKLGPAMKNNNIIHLVVERCCLGVPEANFLFNTLRDMISLEELYINCGLGDGHGLNDGGMAGSIPSLATCTGIRKLTLNGLNLSTNSCAALSGVFPRILSDDGLDALIQGLPTSAATLHLGGNEVTLARQLPLLRFKELGLWGNTLCLDGPRVIAASLANPQCHLESLNLVRCNIGNEGAATLAEGLRNNQKLTLMLLDENGITEEGWNAYLPIMCNPASINATHGSNHTLQDLGYRYMVRQDIQTMLDLNSDQNKSRVAATKILQTHRHLDMRPLLDGRLILMPHVVAWLDRFAECRLDLKLSSLYEFARAMPMEVVEELSGMKKGKKRRRSSA</sequence>
<dbReference type="InterPro" id="IPR032675">
    <property type="entry name" value="LRR_dom_sf"/>
</dbReference>
<dbReference type="AlphaFoldDB" id="K0TR32"/>
<dbReference type="PANTHER" id="PTHR24112">
    <property type="entry name" value="LEUCINE-RICH REPEAT, ISOFORM F-RELATED"/>
    <property type="match status" value="1"/>
</dbReference>
<comment type="caution">
    <text evidence="1">The sequence shown here is derived from an EMBL/GenBank/DDBJ whole genome shotgun (WGS) entry which is preliminary data.</text>
</comment>
<dbReference type="OrthoDB" id="120976at2759"/>
<proteinExistence type="predicted"/>
<keyword evidence="2" id="KW-1185">Reference proteome</keyword>
<dbReference type="eggNOG" id="ENOG502S496">
    <property type="taxonomic scope" value="Eukaryota"/>
</dbReference>
<evidence type="ECO:0000313" key="2">
    <source>
        <dbReference type="Proteomes" id="UP000266841"/>
    </source>
</evidence>
<dbReference type="Gene3D" id="3.80.10.10">
    <property type="entry name" value="Ribonuclease Inhibitor"/>
    <property type="match status" value="2"/>
</dbReference>
<protein>
    <submittedName>
        <fullName evidence="1">Uncharacterized protein</fullName>
    </submittedName>
</protein>
<organism evidence="1 2">
    <name type="scientific">Thalassiosira oceanica</name>
    <name type="common">Marine diatom</name>
    <dbReference type="NCBI Taxonomy" id="159749"/>
    <lineage>
        <taxon>Eukaryota</taxon>
        <taxon>Sar</taxon>
        <taxon>Stramenopiles</taxon>
        <taxon>Ochrophyta</taxon>
        <taxon>Bacillariophyta</taxon>
        <taxon>Coscinodiscophyceae</taxon>
        <taxon>Thalassiosirophycidae</taxon>
        <taxon>Thalassiosirales</taxon>
        <taxon>Thalassiosiraceae</taxon>
        <taxon>Thalassiosira</taxon>
    </lineage>
</organism>
<dbReference type="SMART" id="SM00368">
    <property type="entry name" value="LRR_RI"/>
    <property type="match status" value="2"/>
</dbReference>
<dbReference type="EMBL" id="AGNL01001335">
    <property type="protein sequence ID" value="EJK77092.1"/>
    <property type="molecule type" value="Genomic_DNA"/>
</dbReference>
<name>K0TR32_THAOC</name>